<dbReference type="AlphaFoldDB" id="A0A1L7D5G9"/>
<dbReference type="RefSeq" id="WP_075735605.1">
    <property type="nucleotide sequence ID" value="NZ_CP009249.1"/>
</dbReference>
<dbReference type="OrthoDB" id="4425803at2"/>
<dbReference type="InterPro" id="IPR001254">
    <property type="entry name" value="Trypsin_dom"/>
</dbReference>
<organism evidence="3 4">
    <name type="scientific">Corynebacterium phocae</name>
    <dbReference type="NCBI Taxonomy" id="161895"/>
    <lineage>
        <taxon>Bacteria</taxon>
        <taxon>Bacillati</taxon>
        <taxon>Actinomycetota</taxon>
        <taxon>Actinomycetes</taxon>
        <taxon>Mycobacteriales</taxon>
        <taxon>Corynebacteriaceae</taxon>
        <taxon>Corynebacterium</taxon>
    </lineage>
</organism>
<dbReference type="GO" id="GO:0004252">
    <property type="term" value="F:serine-type endopeptidase activity"/>
    <property type="evidence" value="ECO:0007669"/>
    <property type="project" value="InterPro"/>
</dbReference>
<evidence type="ECO:0000313" key="3">
    <source>
        <dbReference type="EMBL" id="APT93243.1"/>
    </source>
</evidence>
<proteinExistence type="predicted"/>
<feature type="signal peptide" evidence="1">
    <location>
        <begin position="1"/>
        <end position="23"/>
    </location>
</feature>
<dbReference type="Proteomes" id="UP000185491">
    <property type="component" value="Chromosome"/>
</dbReference>
<sequence>MFKKIVGTVMAGALLCSPTSAIAQETQAAPDAGSVRDVMSSEILRNGEKTVVNQGDRIQSGSGEACTIGYIDKNVAYTAAHCFDRRKDNKAYNEALQFLGEVVVHPDYDPNGNGNDLAVIKLADTVTAGSNGLSGNIYLGGVYPGDSVCSYGVTTGKSTCGKVIKVDDSAGGYYTDAPAQRGDSGGPAWIPGKGFIGVVTLSVTGGNRPGSFVTSIKKPWKSTVPNERVKGYYGGAGEAAGDSLFKRSSDSGIDGGFINFLLMIYRVFSAPFFFLYDAINLAVKS</sequence>
<dbReference type="GO" id="GO:0006508">
    <property type="term" value="P:proteolysis"/>
    <property type="evidence" value="ECO:0007669"/>
    <property type="project" value="InterPro"/>
</dbReference>
<evidence type="ECO:0000256" key="1">
    <source>
        <dbReference type="SAM" id="SignalP"/>
    </source>
</evidence>
<dbReference type="Gene3D" id="2.40.10.10">
    <property type="entry name" value="Trypsin-like serine proteases"/>
    <property type="match status" value="2"/>
</dbReference>
<evidence type="ECO:0000259" key="2">
    <source>
        <dbReference type="Pfam" id="PF00089"/>
    </source>
</evidence>
<dbReference type="KEGG" id="cpho:CPHO_10460"/>
<gene>
    <name evidence="3" type="ORF">CPHO_10460</name>
</gene>
<dbReference type="InterPro" id="IPR009003">
    <property type="entry name" value="Peptidase_S1_PA"/>
</dbReference>
<dbReference type="EMBL" id="CP009249">
    <property type="protein sequence ID" value="APT93243.1"/>
    <property type="molecule type" value="Genomic_DNA"/>
</dbReference>
<dbReference type="SUPFAM" id="SSF50494">
    <property type="entry name" value="Trypsin-like serine proteases"/>
    <property type="match status" value="1"/>
</dbReference>
<protein>
    <recommendedName>
        <fullName evidence="2">Peptidase S1 domain-containing protein</fullName>
    </recommendedName>
</protein>
<keyword evidence="4" id="KW-1185">Reference proteome</keyword>
<keyword evidence="1" id="KW-0732">Signal</keyword>
<accession>A0A1L7D5G9</accession>
<feature type="chain" id="PRO_5012340485" description="Peptidase S1 domain-containing protein" evidence="1">
    <location>
        <begin position="24"/>
        <end position="285"/>
    </location>
</feature>
<reference evidence="3 4" key="1">
    <citation type="submission" date="2014-08" db="EMBL/GenBank/DDBJ databases">
        <title>Complete genome sequence of Corynebacterium phocae M408/89/1(T)(=DSM 44612(T)), isolated from the common seal (Phoca vitulina).</title>
        <authorList>
            <person name="Ruckert C."/>
            <person name="Albersmeier A."/>
            <person name="Winkler A."/>
            <person name="Kalinowski J."/>
        </authorList>
    </citation>
    <scope>NUCLEOTIDE SEQUENCE [LARGE SCALE GENOMIC DNA]</scope>
    <source>
        <strain evidence="3 4">M408/89/1</strain>
    </source>
</reference>
<dbReference type="Pfam" id="PF00089">
    <property type="entry name" value="Trypsin"/>
    <property type="match status" value="1"/>
</dbReference>
<name>A0A1L7D5G9_9CORY</name>
<evidence type="ECO:0000313" key="4">
    <source>
        <dbReference type="Proteomes" id="UP000185491"/>
    </source>
</evidence>
<dbReference type="InterPro" id="IPR043504">
    <property type="entry name" value="Peptidase_S1_PA_chymotrypsin"/>
</dbReference>
<feature type="domain" description="Peptidase S1" evidence="2">
    <location>
        <begin position="58"/>
        <end position="155"/>
    </location>
</feature>